<gene>
    <name evidence="2" type="ORF">K458DRAFT_368159</name>
</gene>
<dbReference type="OrthoDB" id="2129362at2759"/>
<accession>A0A6G1J0N8</accession>
<reference evidence="2" key="1">
    <citation type="journal article" date="2020" name="Stud. Mycol.">
        <title>101 Dothideomycetes genomes: a test case for predicting lifestyles and emergence of pathogens.</title>
        <authorList>
            <person name="Haridas S."/>
            <person name="Albert R."/>
            <person name="Binder M."/>
            <person name="Bloem J."/>
            <person name="Labutti K."/>
            <person name="Salamov A."/>
            <person name="Andreopoulos B."/>
            <person name="Baker S."/>
            <person name="Barry K."/>
            <person name="Bills G."/>
            <person name="Bluhm B."/>
            <person name="Cannon C."/>
            <person name="Castanera R."/>
            <person name="Culley D."/>
            <person name="Daum C."/>
            <person name="Ezra D."/>
            <person name="Gonzalez J."/>
            <person name="Henrissat B."/>
            <person name="Kuo A."/>
            <person name="Liang C."/>
            <person name="Lipzen A."/>
            <person name="Lutzoni F."/>
            <person name="Magnuson J."/>
            <person name="Mondo S."/>
            <person name="Nolan M."/>
            <person name="Ohm R."/>
            <person name="Pangilinan J."/>
            <person name="Park H.-J."/>
            <person name="Ramirez L."/>
            <person name="Alfaro M."/>
            <person name="Sun H."/>
            <person name="Tritt A."/>
            <person name="Yoshinaga Y."/>
            <person name="Zwiers L.-H."/>
            <person name="Turgeon B."/>
            <person name="Goodwin S."/>
            <person name="Spatafora J."/>
            <person name="Crous P."/>
            <person name="Grigoriev I."/>
        </authorList>
    </citation>
    <scope>NUCLEOTIDE SEQUENCE</scope>
    <source>
        <strain evidence="2">CBS 122367</strain>
    </source>
</reference>
<dbReference type="Proteomes" id="UP000799291">
    <property type="component" value="Unassembled WGS sequence"/>
</dbReference>
<feature type="region of interest" description="Disordered" evidence="1">
    <location>
        <begin position="179"/>
        <end position="203"/>
    </location>
</feature>
<name>A0A6G1J0N8_9PLEO</name>
<dbReference type="AlphaFoldDB" id="A0A6G1J0N8"/>
<sequence>MKPLGSHESDGGIDFISNSNGDPHYDVAKLMDWNGDWLPPPVEWSARHRFTNRHLGNSVEKWITEHDMSCTQDISEHLKSLDFLVITKDLVPRTWVPLKIEGDSPQQFWRALPSRAPPALSDIDLSEREPYWHGYPEDTNSCFLAPPEVPTALLDPEDGENKKPKAAMSCNGALEFIKHKRTKREQKAEQRRSRPVPSGPVRPLIPQLQPTANIYLRPVMPADAPGIRELYNYYVAETISAPEFNPRRIDHIVQRIDDVTSEKLPYIVAIAKGNQPRSSDHFVTERIVGFASIEDFCDKGSVYRFTFELELYVHPGYVRKGIAKCLLDRLLSTVSTGYQLKGGYEWINRGEYLKGDAGRVVKTINVSVPHEETDDMVWVSKFLKEFKFNKSGHLKRMGAKKGKIVDVTIYQHTTSEIIDPSVPPVNPL</sequence>
<proteinExistence type="predicted"/>
<evidence type="ECO:0000313" key="2">
    <source>
        <dbReference type="EMBL" id="KAF2683761.1"/>
    </source>
</evidence>
<organism evidence="2 3">
    <name type="scientific">Lentithecium fluviatile CBS 122367</name>
    <dbReference type="NCBI Taxonomy" id="1168545"/>
    <lineage>
        <taxon>Eukaryota</taxon>
        <taxon>Fungi</taxon>
        <taxon>Dikarya</taxon>
        <taxon>Ascomycota</taxon>
        <taxon>Pezizomycotina</taxon>
        <taxon>Dothideomycetes</taxon>
        <taxon>Pleosporomycetidae</taxon>
        <taxon>Pleosporales</taxon>
        <taxon>Massarineae</taxon>
        <taxon>Lentitheciaceae</taxon>
        <taxon>Lentithecium</taxon>
    </lineage>
</organism>
<dbReference type="CDD" id="cd04301">
    <property type="entry name" value="NAT_SF"/>
    <property type="match status" value="1"/>
</dbReference>
<protein>
    <recommendedName>
        <fullName evidence="4">N-acetyltransferase domain-containing protein</fullName>
    </recommendedName>
</protein>
<keyword evidence="3" id="KW-1185">Reference proteome</keyword>
<evidence type="ECO:0008006" key="4">
    <source>
        <dbReference type="Google" id="ProtNLM"/>
    </source>
</evidence>
<dbReference type="EMBL" id="MU005583">
    <property type="protein sequence ID" value="KAF2683761.1"/>
    <property type="molecule type" value="Genomic_DNA"/>
</dbReference>
<dbReference type="InterPro" id="IPR016181">
    <property type="entry name" value="Acyl_CoA_acyltransferase"/>
</dbReference>
<evidence type="ECO:0000256" key="1">
    <source>
        <dbReference type="SAM" id="MobiDB-lite"/>
    </source>
</evidence>
<dbReference type="SUPFAM" id="SSF55729">
    <property type="entry name" value="Acyl-CoA N-acyltransferases (Nat)"/>
    <property type="match status" value="1"/>
</dbReference>
<dbReference type="Gene3D" id="3.40.630.30">
    <property type="match status" value="1"/>
</dbReference>
<evidence type="ECO:0000313" key="3">
    <source>
        <dbReference type="Proteomes" id="UP000799291"/>
    </source>
</evidence>